<sequence length="328" mass="36226">MMASRPEFFWLLGLLLPVVIIMISRYYSGRKSLSRIAGLWRTDSFFDLYMVKSFFISLGLLVFFIFAILSLAGFPGKEYPVSYEPAGTDIIFTVDVSESMKAQDIPPSRLAAASRIIKTVCENTPDGRFGVVVFKGSGIKMIPSTEDVESVYSFLEYLSTDLLTSPGSNIRSGVETAISAFPEAEERNKYIILITDGELHEGDMTEIASQAVDADVQVYCIGTGTPEGARIPLAEGGFLKDSAGDTVVTRLKEEGLRQLSESTGGKYYDAADSGLLPELLKVAAGTVDENESRYRIEVKDRYRFFLVIALLGLFVSRAVKVVKWKKEF</sequence>
<protein>
    <submittedName>
        <fullName evidence="7">VWA domain-containing protein</fullName>
    </submittedName>
</protein>
<keyword evidence="1" id="KW-1003">Cell membrane</keyword>
<feature type="transmembrane region" description="Helical" evidence="5">
    <location>
        <begin position="302"/>
        <end position="319"/>
    </location>
</feature>
<dbReference type="Pfam" id="PF13519">
    <property type="entry name" value="VWA_2"/>
    <property type="match status" value="1"/>
</dbReference>
<dbReference type="PROSITE" id="PS50234">
    <property type="entry name" value="VWFA"/>
    <property type="match status" value="1"/>
</dbReference>
<dbReference type="PANTHER" id="PTHR22550">
    <property type="entry name" value="SPORE GERMINATION PROTEIN"/>
    <property type="match status" value="1"/>
</dbReference>
<evidence type="ECO:0000256" key="5">
    <source>
        <dbReference type="SAM" id="Phobius"/>
    </source>
</evidence>
<dbReference type="InterPro" id="IPR002035">
    <property type="entry name" value="VWF_A"/>
</dbReference>
<evidence type="ECO:0000256" key="2">
    <source>
        <dbReference type="ARBA" id="ARBA00022692"/>
    </source>
</evidence>
<keyword evidence="3 5" id="KW-1133">Transmembrane helix</keyword>
<comment type="caution">
    <text evidence="7">The sequence shown here is derived from an EMBL/GenBank/DDBJ whole genome shotgun (WGS) entry which is preliminary data.</text>
</comment>
<evidence type="ECO:0000259" key="6">
    <source>
        <dbReference type="PROSITE" id="PS50234"/>
    </source>
</evidence>
<dbReference type="InterPro" id="IPR036465">
    <property type="entry name" value="vWFA_dom_sf"/>
</dbReference>
<evidence type="ECO:0000256" key="4">
    <source>
        <dbReference type="ARBA" id="ARBA00023136"/>
    </source>
</evidence>
<dbReference type="Gene3D" id="3.40.50.410">
    <property type="entry name" value="von Willebrand factor, type A domain"/>
    <property type="match status" value="1"/>
</dbReference>
<organism evidence="7 8">
    <name type="scientific">Candidatus Thalassospirochaeta sargassi</name>
    <dbReference type="NCBI Taxonomy" id="3119039"/>
    <lineage>
        <taxon>Bacteria</taxon>
        <taxon>Pseudomonadati</taxon>
        <taxon>Spirochaetota</taxon>
        <taxon>Spirochaetia</taxon>
        <taxon>Spirochaetales</taxon>
        <taxon>Spirochaetaceae</taxon>
        <taxon>Candidatus Thalassospirochaeta</taxon>
    </lineage>
</organism>
<dbReference type="AlphaFoldDB" id="A0AAJ1MK05"/>
<evidence type="ECO:0000313" key="7">
    <source>
        <dbReference type="EMBL" id="MDC7226306.1"/>
    </source>
</evidence>
<keyword evidence="4 5" id="KW-0472">Membrane</keyword>
<evidence type="ECO:0000313" key="8">
    <source>
        <dbReference type="Proteomes" id="UP001221217"/>
    </source>
</evidence>
<evidence type="ECO:0000256" key="3">
    <source>
        <dbReference type="ARBA" id="ARBA00022989"/>
    </source>
</evidence>
<dbReference type="InterPro" id="IPR050768">
    <property type="entry name" value="UPF0353/GerABKA_families"/>
</dbReference>
<dbReference type="EMBL" id="JAQQAL010000011">
    <property type="protein sequence ID" value="MDC7226306.1"/>
    <property type="molecule type" value="Genomic_DNA"/>
</dbReference>
<feature type="transmembrane region" description="Helical" evidence="5">
    <location>
        <begin position="7"/>
        <end position="28"/>
    </location>
</feature>
<feature type="domain" description="VWFA" evidence="6">
    <location>
        <begin position="89"/>
        <end position="283"/>
    </location>
</feature>
<proteinExistence type="predicted"/>
<accession>A0AAJ1MK05</accession>
<keyword evidence="2 5" id="KW-0812">Transmembrane</keyword>
<dbReference type="PANTHER" id="PTHR22550:SF5">
    <property type="entry name" value="LEUCINE ZIPPER PROTEIN 4"/>
    <property type="match status" value="1"/>
</dbReference>
<reference evidence="7 8" key="1">
    <citation type="submission" date="2022-12" db="EMBL/GenBank/DDBJ databases">
        <title>Metagenome assembled genome from gulf of manar.</title>
        <authorList>
            <person name="Kohli P."/>
            <person name="Pk S."/>
            <person name="Venkata Ramana C."/>
            <person name="Sasikala C."/>
        </authorList>
    </citation>
    <scope>NUCLEOTIDE SEQUENCE [LARGE SCALE GENOMIC DNA]</scope>
    <source>
        <strain evidence="7">JB008</strain>
    </source>
</reference>
<dbReference type="SMART" id="SM00327">
    <property type="entry name" value="VWA"/>
    <property type="match status" value="1"/>
</dbReference>
<gene>
    <name evidence="7" type="ORF">PQJ61_06045</name>
</gene>
<evidence type="ECO:0000256" key="1">
    <source>
        <dbReference type="ARBA" id="ARBA00022475"/>
    </source>
</evidence>
<dbReference type="SUPFAM" id="SSF53300">
    <property type="entry name" value="vWA-like"/>
    <property type="match status" value="1"/>
</dbReference>
<feature type="transmembrane region" description="Helical" evidence="5">
    <location>
        <begin position="48"/>
        <end position="74"/>
    </location>
</feature>
<dbReference type="Proteomes" id="UP001221217">
    <property type="component" value="Unassembled WGS sequence"/>
</dbReference>
<name>A0AAJ1MK05_9SPIO</name>